<protein>
    <submittedName>
        <fullName evidence="3">S-adenosyl-L-methionine dependent methyltransferase</fullName>
    </submittedName>
</protein>
<dbReference type="PIRSF" id="PIRSF011491">
    <property type="entry name" value="Mtase_YbcY_prd"/>
    <property type="match status" value="1"/>
</dbReference>
<sequence>MDPSARYYTPWLLRFYDVGILTLTNLFIWRCPTKSVLLPFFQKHIGENAHLDVGVGTGYLPAHSAPQLAKTKNVTFLDLNPNTLETAEARLRAAGYKGSIDKVQQSVFDPLPESLHDKFDSISMFYLLHCLPGAFPVKASHVFAQLSRGLAPGGVLYGSTVLGRSADHNIWGRILVRLYNNLGSFGNVDDSFENLEKALRGQFEEVEVEQVGVVALFVARKPIRS</sequence>
<dbReference type="InParanoid" id="A0A165DW70"/>
<comment type="similarity">
    <text evidence="1">Belongs to the methyltransferase superfamily.</text>
</comment>
<keyword evidence="4" id="KW-1185">Reference proteome</keyword>
<dbReference type="OrthoDB" id="10061782at2759"/>
<proteinExistence type="inferred from homology"/>
<dbReference type="InterPro" id="IPR029063">
    <property type="entry name" value="SAM-dependent_MTases_sf"/>
</dbReference>
<dbReference type="CDD" id="cd02440">
    <property type="entry name" value="AdoMet_MTases"/>
    <property type="match status" value="1"/>
</dbReference>
<evidence type="ECO:0000313" key="4">
    <source>
        <dbReference type="Proteomes" id="UP000076871"/>
    </source>
</evidence>
<reference evidence="3 4" key="1">
    <citation type="journal article" date="2016" name="Mol. Biol. Evol.">
        <title>Comparative Genomics of Early-Diverging Mushroom-Forming Fungi Provides Insights into the Origins of Lignocellulose Decay Capabilities.</title>
        <authorList>
            <person name="Nagy L.G."/>
            <person name="Riley R."/>
            <person name="Tritt A."/>
            <person name="Adam C."/>
            <person name="Daum C."/>
            <person name="Floudas D."/>
            <person name="Sun H."/>
            <person name="Yadav J.S."/>
            <person name="Pangilinan J."/>
            <person name="Larsson K.H."/>
            <person name="Matsuura K."/>
            <person name="Barry K."/>
            <person name="Labutti K."/>
            <person name="Kuo R."/>
            <person name="Ohm R.A."/>
            <person name="Bhattacharya S.S."/>
            <person name="Shirouzu T."/>
            <person name="Yoshinaga Y."/>
            <person name="Martin F.M."/>
            <person name="Grigoriev I.V."/>
            <person name="Hibbett D.S."/>
        </authorList>
    </citation>
    <scope>NUCLEOTIDE SEQUENCE [LARGE SCALE GENOMIC DNA]</scope>
    <source>
        <strain evidence="3 4">93-53</strain>
    </source>
</reference>
<dbReference type="Gene3D" id="3.40.50.150">
    <property type="entry name" value="Vaccinia Virus protein VP39"/>
    <property type="match status" value="1"/>
</dbReference>
<organism evidence="3 4">
    <name type="scientific">Laetiporus sulphureus 93-53</name>
    <dbReference type="NCBI Taxonomy" id="1314785"/>
    <lineage>
        <taxon>Eukaryota</taxon>
        <taxon>Fungi</taxon>
        <taxon>Dikarya</taxon>
        <taxon>Basidiomycota</taxon>
        <taxon>Agaricomycotina</taxon>
        <taxon>Agaricomycetes</taxon>
        <taxon>Polyporales</taxon>
        <taxon>Laetiporus</taxon>
    </lineage>
</organism>
<dbReference type="InterPro" id="IPR013217">
    <property type="entry name" value="Methyltransf_12"/>
</dbReference>
<dbReference type="GeneID" id="63822773"/>
<dbReference type="InterPro" id="IPR016584">
    <property type="entry name" value="MeTrfase_VrtF"/>
</dbReference>
<dbReference type="EMBL" id="KV427628">
    <property type="protein sequence ID" value="KZT05753.1"/>
    <property type="molecule type" value="Genomic_DNA"/>
</dbReference>
<keyword evidence="3" id="KW-0808">Transferase</keyword>
<dbReference type="STRING" id="1314785.A0A165DW70"/>
<dbReference type="RefSeq" id="XP_040763493.1">
    <property type="nucleotide sequence ID" value="XM_040905743.1"/>
</dbReference>
<dbReference type="GO" id="GO:0032259">
    <property type="term" value="P:methylation"/>
    <property type="evidence" value="ECO:0007669"/>
    <property type="project" value="UniProtKB-KW"/>
</dbReference>
<evidence type="ECO:0000259" key="2">
    <source>
        <dbReference type="Pfam" id="PF08242"/>
    </source>
</evidence>
<feature type="domain" description="Methyltransferase type 12" evidence="2">
    <location>
        <begin position="51"/>
        <end position="156"/>
    </location>
</feature>
<dbReference type="Pfam" id="PF08242">
    <property type="entry name" value="Methyltransf_12"/>
    <property type="match status" value="1"/>
</dbReference>
<evidence type="ECO:0000256" key="1">
    <source>
        <dbReference type="ARBA" id="ARBA00008361"/>
    </source>
</evidence>
<keyword evidence="3" id="KW-0489">Methyltransferase</keyword>
<accession>A0A165DW70</accession>
<dbReference type="SUPFAM" id="SSF53335">
    <property type="entry name" value="S-adenosyl-L-methionine-dependent methyltransferases"/>
    <property type="match status" value="1"/>
</dbReference>
<dbReference type="AlphaFoldDB" id="A0A165DW70"/>
<name>A0A165DW70_9APHY</name>
<dbReference type="Proteomes" id="UP000076871">
    <property type="component" value="Unassembled WGS sequence"/>
</dbReference>
<evidence type="ECO:0000313" key="3">
    <source>
        <dbReference type="EMBL" id="KZT05753.1"/>
    </source>
</evidence>
<gene>
    <name evidence="3" type="ORF">LAESUDRAFT_680828</name>
</gene>
<dbReference type="GO" id="GO:0008168">
    <property type="term" value="F:methyltransferase activity"/>
    <property type="evidence" value="ECO:0007669"/>
    <property type="project" value="UniProtKB-KW"/>
</dbReference>